<protein>
    <submittedName>
        <fullName evidence="3">Uncharacterized protein</fullName>
    </submittedName>
</protein>
<dbReference type="Proteomes" id="UP000293342">
    <property type="component" value="Unassembled WGS sequence"/>
</dbReference>
<keyword evidence="2" id="KW-1133">Transmembrane helix</keyword>
<organism evidence="3 4">
    <name type="scientific">Kribbella capetownensis</name>
    <dbReference type="NCBI Taxonomy" id="1572659"/>
    <lineage>
        <taxon>Bacteria</taxon>
        <taxon>Bacillati</taxon>
        <taxon>Actinomycetota</taxon>
        <taxon>Actinomycetes</taxon>
        <taxon>Propionibacteriales</taxon>
        <taxon>Kribbellaceae</taxon>
        <taxon>Kribbella</taxon>
    </lineage>
</organism>
<feature type="transmembrane region" description="Helical" evidence="2">
    <location>
        <begin position="46"/>
        <end position="65"/>
    </location>
</feature>
<proteinExistence type="predicted"/>
<evidence type="ECO:0000313" key="4">
    <source>
        <dbReference type="Proteomes" id="UP000293342"/>
    </source>
</evidence>
<evidence type="ECO:0000256" key="1">
    <source>
        <dbReference type="SAM" id="MobiDB-lite"/>
    </source>
</evidence>
<feature type="transmembrane region" description="Helical" evidence="2">
    <location>
        <begin position="20"/>
        <end position="40"/>
    </location>
</feature>
<evidence type="ECO:0000256" key="2">
    <source>
        <dbReference type="SAM" id="Phobius"/>
    </source>
</evidence>
<accession>A0A4V2M3Z2</accession>
<keyword evidence="4" id="KW-1185">Reference proteome</keyword>
<dbReference type="AlphaFoldDB" id="A0A4V2M3Z2"/>
<dbReference type="EMBL" id="SJKD01000019">
    <property type="protein sequence ID" value="TCC33902.1"/>
    <property type="molecule type" value="Genomic_DNA"/>
</dbReference>
<feature type="region of interest" description="Disordered" evidence="1">
    <location>
        <begin position="168"/>
        <end position="203"/>
    </location>
</feature>
<keyword evidence="2" id="KW-0472">Membrane</keyword>
<gene>
    <name evidence="3" type="ORF">E0H75_42370</name>
</gene>
<comment type="caution">
    <text evidence="3">The sequence shown here is derived from an EMBL/GenBank/DDBJ whole genome shotgun (WGS) entry which is preliminary data.</text>
</comment>
<keyword evidence="2" id="KW-0812">Transmembrane</keyword>
<name>A0A4V2M3Z2_9ACTN</name>
<evidence type="ECO:0000313" key="3">
    <source>
        <dbReference type="EMBL" id="TCC33902.1"/>
    </source>
</evidence>
<dbReference type="RefSeq" id="WP_131519389.1">
    <property type="nucleotide sequence ID" value="NZ_SJKD01000019.1"/>
</dbReference>
<sequence>MAFKRSSAWRRPTRQLSTWASVAATLGSVISGSIGAVAIFMTDNEVGTAAAWASGIFFAVVALTGQVPRVKVGDNEIDPRSYALGAVGGAEAAAGAAGEAAATSADPDDVVAAAEQIARRLKSINLQPGPDDLWNNLTVTDGTLVDYLKQSPGFAQYLADRAEETNMEIRWQDDQRRRAHGASADHPADPGANAPKPENPSSV</sequence>
<reference evidence="3 4" key="1">
    <citation type="submission" date="2019-02" db="EMBL/GenBank/DDBJ databases">
        <title>Kribbella capetownensis sp. nov. and Kribbella speibonae sp. nov., isolated from soil.</title>
        <authorList>
            <person name="Curtis S.M."/>
            <person name="Norton I."/>
            <person name="Everest G.J."/>
            <person name="Meyers P.R."/>
        </authorList>
    </citation>
    <scope>NUCLEOTIDE SEQUENCE [LARGE SCALE GENOMIC DNA]</scope>
    <source>
        <strain evidence="3 4">YM53</strain>
    </source>
</reference>